<name>A0AA36NAS0_9DINO</name>
<dbReference type="EMBL" id="CAUJNA010003179">
    <property type="protein sequence ID" value="CAJ1395513.1"/>
    <property type="molecule type" value="Genomic_DNA"/>
</dbReference>
<evidence type="ECO:0000313" key="3">
    <source>
        <dbReference type="Proteomes" id="UP001178507"/>
    </source>
</evidence>
<gene>
    <name evidence="2" type="ORF">EVOR1521_LOCUS19934</name>
</gene>
<feature type="region of interest" description="Disordered" evidence="1">
    <location>
        <begin position="319"/>
        <end position="340"/>
    </location>
</feature>
<comment type="caution">
    <text evidence="2">The sequence shown here is derived from an EMBL/GenBank/DDBJ whole genome shotgun (WGS) entry which is preliminary data.</text>
</comment>
<proteinExistence type="predicted"/>
<feature type="region of interest" description="Disordered" evidence="1">
    <location>
        <begin position="33"/>
        <end position="71"/>
    </location>
</feature>
<organism evidence="2 3">
    <name type="scientific">Effrenium voratum</name>
    <dbReference type="NCBI Taxonomy" id="2562239"/>
    <lineage>
        <taxon>Eukaryota</taxon>
        <taxon>Sar</taxon>
        <taxon>Alveolata</taxon>
        <taxon>Dinophyceae</taxon>
        <taxon>Suessiales</taxon>
        <taxon>Symbiodiniaceae</taxon>
        <taxon>Effrenium</taxon>
    </lineage>
</organism>
<reference evidence="2" key="1">
    <citation type="submission" date="2023-08" db="EMBL/GenBank/DDBJ databases">
        <authorList>
            <person name="Chen Y."/>
            <person name="Shah S."/>
            <person name="Dougan E. K."/>
            <person name="Thang M."/>
            <person name="Chan C."/>
        </authorList>
    </citation>
    <scope>NUCLEOTIDE SEQUENCE</scope>
</reference>
<feature type="region of interest" description="Disordered" evidence="1">
    <location>
        <begin position="202"/>
        <end position="233"/>
    </location>
</feature>
<feature type="compositionally biased region" description="Basic and acidic residues" evidence="1">
    <location>
        <begin position="207"/>
        <end position="220"/>
    </location>
</feature>
<protein>
    <submittedName>
        <fullName evidence="2">Uncharacterized protein</fullName>
    </submittedName>
</protein>
<dbReference type="Proteomes" id="UP001178507">
    <property type="component" value="Unassembled WGS sequence"/>
</dbReference>
<sequence>MLTHGLWPWQRVAHRIGALVPRRCTNQFRAFSDDAEASESGEASTEDAAGEAAGGAAAGADAGEQAPPRHGLLPRLSARKLRSDLPPASWRSAPDWVDLELERAGLPPEAELPPDAQLASRWAEEEFEPEPNVLWPHAALDDHRSRAFVLPRGAEDTKKLEENRARLEALWRMSRSHGTSWDDLDAAFVAFAQTGKRRYAQWSRGKIKPDEKESGAEDKPPTGGFRGGFRGGAPVLDDRDLPTAALVKQHCEVRARKFIGQFCPQGQDPKFLFPSATRRLTARLYRQEKKKFLAPWAPGKLSVKLQQLVAARMIRRETNERTYGLNQGPQPSNGGDGKPE</sequence>
<feature type="compositionally biased region" description="Polar residues" evidence="1">
    <location>
        <begin position="324"/>
        <end position="333"/>
    </location>
</feature>
<keyword evidence="3" id="KW-1185">Reference proteome</keyword>
<evidence type="ECO:0000256" key="1">
    <source>
        <dbReference type="SAM" id="MobiDB-lite"/>
    </source>
</evidence>
<evidence type="ECO:0000313" key="2">
    <source>
        <dbReference type="EMBL" id="CAJ1395513.1"/>
    </source>
</evidence>
<feature type="compositionally biased region" description="Acidic residues" evidence="1">
    <location>
        <begin position="33"/>
        <end position="49"/>
    </location>
</feature>
<accession>A0AA36NAS0</accession>
<dbReference type="AlphaFoldDB" id="A0AA36NAS0"/>